<protein>
    <recommendedName>
        <fullName evidence="2">RecQ-mediated genome instability protein 1</fullName>
    </recommendedName>
</protein>
<gene>
    <name evidence="6" type="ORF">HYPSUDRAFT_199138</name>
</gene>
<feature type="domain" description="RMI1 N-terminal" evidence="5">
    <location>
        <begin position="14"/>
        <end position="63"/>
    </location>
</feature>
<reference evidence="7" key="1">
    <citation type="submission" date="2014-04" db="EMBL/GenBank/DDBJ databases">
        <title>Evolutionary Origins and Diversification of the Mycorrhizal Mutualists.</title>
        <authorList>
            <consortium name="DOE Joint Genome Institute"/>
            <consortium name="Mycorrhizal Genomics Consortium"/>
            <person name="Kohler A."/>
            <person name="Kuo A."/>
            <person name="Nagy L.G."/>
            <person name="Floudas D."/>
            <person name="Copeland A."/>
            <person name="Barry K.W."/>
            <person name="Cichocki N."/>
            <person name="Veneault-Fourrey C."/>
            <person name="LaButti K."/>
            <person name="Lindquist E.A."/>
            <person name="Lipzen A."/>
            <person name="Lundell T."/>
            <person name="Morin E."/>
            <person name="Murat C."/>
            <person name="Riley R."/>
            <person name="Ohm R."/>
            <person name="Sun H."/>
            <person name="Tunlid A."/>
            <person name="Henrissat B."/>
            <person name="Grigoriev I.V."/>
            <person name="Hibbett D.S."/>
            <person name="Martin F."/>
        </authorList>
    </citation>
    <scope>NUCLEOTIDE SEQUENCE [LARGE SCALE GENOMIC DNA]</scope>
    <source>
        <strain evidence="7">FD-334 SS-4</strain>
    </source>
</reference>
<dbReference type="PANTHER" id="PTHR14790">
    <property type="entry name" value="RECQ-MEDIATED GENOME INSTABILITY PROTEIN 1 RMI1"/>
    <property type="match status" value="1"/>
</dbReference>
<evidence type="ECO:0000256" key="1">
    <source>
        <dbReference type="ARBA" id="ARBA00006395"/>
    </source>
</evidence>
<dbReference type="Pfam" id="PF21000">
    <property type="entry name" value="RMI1_N_N"/>
    <property type="match status" value="1"/>
</dbReference>
<accession>A0A0D2PCV9</accession>
<dbReference type="InterPro" id="IPR049363">
    <property type="entry name" value="RMI1_N"/>
</dbReference>
<feature type="region of interest" description="Disordered" evidence="3">
    <location>
        <begin position="261"/>
        <end position="286"/>
    </location>
</feature>
<proteinExistence type="inferred from homology"/>
<dbReference type="STRING" id="945553.A0A0D2PCV9"/>
<evidence type="ECO:0000313" key="7">
    <source>
        <dbReference type="Proteomes" id="UP000054270"/>
    </source>
</evidence>
<evidence type="ECO:0000259" key="4">
    <source>
        <dbReference type="Pfam" id="PF08585"/>
    </source>
</evidence>
<dbReference type="OrthoDB" id="341511at2759"/>
<feature type="compositionally biased region" description="Polar residues" evidence="3">
    <location>
        <begin position="504"/>
        <end position="519"/>
    </location>
</feature>
<dbReference type="InterPro" id="IPR042470">
    <property type="entry name" value="RMI1_N_C_sf"/>
</dbReference>
<dbReference type="GO" id="GO:0016604">
    <property type="term" value="C:nuclear body"/>
    <property type="evidence" value="ECO:0007669"/>
    <property type="project" value="TreeGrafter"/>
</dbReference>
<evidence type="ECO:0000256" key="2">
    <source>
        <dbReference type="ARBA" id="ARBA00018987"/>
    </source>
</evidence>
<dbReference type="GO" id="GO:0000724">
    <property type="term" value="P:double-strand break repair via homologous recombination"/>
    <property type="evidence" value="ECO:0007669"/>
    <property type="project" value="TreeGrafter"/>
</dbReference>
<dbReference type="InterPro" id="IPR013894">
    <property type="entry name" value="RMI1_OB"/>
</dbReference>
<keyword evidence="7" id="KW-1185">Reference proteome</keyword>
<evidence type="ECO:0000313" key="6">
    <source>
        <dbReference type="EMBL" id="KJA26411.1"/>
    </source>
</evidence>
<dbReference type="AlphaFoldDB" id="A0A0D2PCV9"/>
<comment type="similarity">
    <text evidence="1">Belongs to the RMI1 family.</text>
</comment>
<dbReference type="Proteomes" id="UP000054270">
    <property type="component" value="Unassembled WGS sequence"/>
</dbReference>
<dbReference type="GO" id="GO:0000712">
    <property type="term" value="P:resolution of meiotic recombination intermediates"/>
    <property type="evidence" value="ECO:0007669"/>
    <property type="project" value="TreeGrafter"/>
</dbReference>
<dbReference type="PANTHER" id="PTHR14790:SF15">
    <property type="entry name" value="RECQ-MEDIATED GENOME INSTABILITY PROTEIN 1"/>
    <property type="match status" value="1"/>
</dbReference>
<evidence type="ECO:0000256" key="3">
    <source>
        <dbReference type="SAM" id="MobiDB-lite"/>
    </source>
</evidence>
<dbReference type="Gene3D" id="2.40.50.770">
    <property type="entry name" value="RecQ-mediated genome instability protein Rmi1, C-terminal domain"/>
    <property type="match status" value="1"/>
</dbReference>
<dbReference type="GO" id="GO:0031422">
    <property type="term" value="C:RecQ family helicase-topoisomerase III complex"/>
    <property type="evidence" value="ECO:0007669"/>
    <property type="project" value="TreeGrafter"/>
</dbReference>
<dbReference type="EMBL" id="KN817528">
    <property type="protein sequence ID" value="KJA26411.1"/>
    <property type="molecule type" value="Genomic_DNA"/>
</dbReference>
<feature type="domain" description="RecQ mediated genome instability protein 1 OB-fold" evidence="4">
    <location>
        <begin position="79"/>
        <end position="212"/>
    </location>
</feature>
<dbReference type="Pfam" id="PF08585">
    <property type="entry name" value="RMI1_N_C"/>
    <property type="match status" value="1"/>
</dbReference>
<feature type="compositionally biased region" description="Acidic residues" evidence="3">
    <location>
        <begin position="555"/>
        <end position="566"/>
    </location>
</feature>
<feature type="region of interest" description="Disordered" evidence="3">
    <location>
        <begin position="499"/>
        <end position="584"/>
    </location>
</feature>
<dbReference type="SMART" id="SM01161">
    <property type="entry name" value="DUF1767"/>
    <property type="match status" value="1"/>
</dbReference>
<evidence type="ECO:0000259" key="5">
    <source>
        <dbReference type="Pfam" id="PF21000"/>
    </source>
</evidence>
<organism evidence="6 7">
    <name type="scientific">Hypholoma sublateritium (strain FD-334 SS-4)</name>
    <dbReference type="NCBI Taxonomy" id="945553"/>
    <lineage>
        <taxon>Eukaryota</taxon>
        <taxon>Fungi</taxon>
        <taxon>Dikarya</taxon>
        <taxon>Basidiomycota</taxon>
        <taxon>Agaricomycotina</taxon>
        <taxon>Agaricomycetes</taxon>
        <taxon>Agaricomycetidae</taxon>
        <taxon>Agaricales</taxon>
        <taxon>Agaricineae</taxon>
        <taxon>Strophariaceae</taxon>
        <taxon>Hypholoma</taxon>
    </lineage>
</organism>
<sequence>MVPPESVVQWLNTHFPKPRVDPDWLQGCYEWLVNEQNISPVTAFPQFMDRVKEQLLESDLADSMLAGTGLRPGIKQATEKLQGAPLLVQIVRITEIGVSAFQLEQTRAAREERMRAGVGNIEGEEDGDVEVEGEGPMPKYPRGTLRFELTDGNTFIDAMEYRPLPQLTLGITELGYKMQLRGTRIHNGMAFLEPATVTLLGGRYSDLEEGQLKDFKRGLNTRLGRPLSPETADTADAPEPAALQAAAPVLLQATVPALAARAGRSPLREISPPLDMDLDQRHTDDVSMEPRRRIPIFPEVVDFTWPGKLERPIAALPSRTGRTSTGSNAEDDHEMGTRPTHAQRATLAFAGSKDIKPASASRYFDNTGRAAKNSALSKAARDHDIKVALQGNNLGFTLTPTPRQLVRTIPASPPALRPRESNGAFDFDLLDEFGVDENQAPPPRVDKGKAPDRHQPLFLPDTPPEKVQELFADSDDYAMDDDFPPDFRWDDVDEVEKAAAPVPGSSNIGRNTTPSSGAHSSHIMMGTRTEDRKPSLPITNSAGPAAPPRVLLDVIEIDDSDEEMEDKENQPVPARHVRQRMTSERPSFGAALALSQRTGRPVVQAVNPDDVIDLSDSE</sequence>
<feature type="region of interest" description="Disordered" evidence="3">
    <location>
        <begin position="318"/>
        <end position="340"/>
    </location>
</feature>
<name>A0A0D2PCV9_HYPSF</name>